<dbReference type="PANTHER" id="PTHR30572:SF4">
    <property type="entry name" value="ABC TRANSPORTER PERMEASE YTRF"/>
    <property type="match status" value="1"/>
</dbReference>
<evidence type="ECO:0000256" key="2">
    <source>
        <dbReference type="ARBA" id="ARBA00022475"/>
    </source>
</evidence>
<gene>
    <name evidence="10" type="ORF">K7395_06880</name>
</gene>
<feature type="transmembrane region" description="Helical" evidence="7">
    <location>
        <begin position="192"/>
        <end position="211"/>
    </location>
</feature>
<reference evidence="10" key="2">
    <citation type="submission" date="2021-08" db="EMBL/GenBank/DDBJ databases">
        <title>DNA methylation of m4C regulates biosynthesis of daptomycin in Streptomyces roseosporus L30.</title>
        <authorList>
            <person name="Fang J.-L."/>
        </authorList>
    </citation>
    <scope>NUCLEOTIDE SEQUENCE</scope>
    <source>
        <strain evidence="10">L30</strain>
    </source>
</reference>
<evidence type="ECO:0000256" key="7">
    <source>
        <dbReference type="SAM" id="Phobius"/>
    </source>
</evidence>
<dbReference type="InterPro" id="IPR003838">
    <property type="entry name" value="ABC3_permease_C"/>
</dbReference>
<dbReference type="RefSeq" id="WP_006128145.1">
    <property type="nucleotide sequence ID" value="NZ_CP098609.1"/>
</dbReference>
<evidence type="ECO:0000256" key="3">
    <source>
        <dbReference type="ARBA" id="ARBA00022692"/>
    </source>
</evidence>
<dbReference type="GO" id="GO:0022857">
    <property type="term" value="F:transmembrane transporter activity"/>
    <property type="evidence" value="ECO:0007669"/>
    <property type="project" value="TreeGrafter"/>
</dbReference>
<feature type="transmembrane region" description="Helical" evidence="7">
    <location>
        <begin position="151"/>
        <end position="172"/>
    </location>
</feature>
<comment type="similarity">
    <text evidence="6">Belongs to the ABC-4 integral membrane protein family.</text>
</comment>
<dbReference type="GO" id="GO:0005886">
    <property type="term" value="C:plasma membrane"/>
    <property type="evidence" value="ECO:0007669"/>
    <property type="project" value="UniProtKB-SubCell"/>
</dbReference>
<feature type="transmembrane region" description="Helical" evidence="7">
    <location>
        <begin position="274"/>
        <end position="294"/>
    </location>
</feature>
<feature type="domain" description="ABC3 transporter permease C-terminal" evidence="8">
    <location>
        <begin position="65"/>
        <end position="177"/>
    </location>
</feature>
<feature type="transmembrane region" description="Helical" evidence="7">
    <location>
        <begin position="53"/>
        <end position="78"/>
    </location>
</feature>
<dbReference type="AlphaFoldDB" id="A0A2U9I6I6"/>
<dbReference type="EMBL" id="MH101993">
    <property type="protein sequence ID" value="AWR88425.1"/>
    <property type="molecule type" value="Genomic_DNA"/>
</dbReference>
<feature type="transmembrane region" description="Helical" evidence="7">
    <location>
        <begin position="319"/>
        <end position="342"/>
    </location>
</feature>
<evidence type="ECO:0000256" key="5">
    <source>
        <dbReference type="ARBA" id="ARBA00023136"/>
    </source>
</evidence>
<dbReference type="PANTHER" id="PTHR30572">
    <property type="entry name" value="MEMBRANE COMPONENT OF TRANSPORTER-RELATED"/>
    <property type="match status" value="1"/>
</dbReference>
<feature type="transmembrane region" description="Helical" evidence="7">
    <location>
        <begin position="108"/>
        <end position="131"/>
    </location>
</feature>
<feature type="transmembrane region" description="Helical" evidence="7">
    <location>
        <begin position="223"/>
        <end position="245"/>
    </location>
</feature>
<feature type="transmembrane region" description="Helical" evidence="7">
    <location>
        <begin position="16"/>
        <end position="33"/>
    </location>
</feature>
<evidence type="ECO:0000256" key="4">
    <source>
        <dbReference type="ARBA" id="ARBA00022989"/>
    </source>
</evidence>
<evidence type="ECO:0000259" key="8">
    <source>
        <dbReference type="Pfam" id="PF02687"/>
    </source>
</evidence>
<evidence type="ECO:0000313" key="11">
    <source>
        <dbReference type="Proteomes" id="UP001056079"/>
    </source>
</evidence>
<evidence type="ECO:0000313" key="10">
    <source>
        <dbReference type="EMBL" id="USC46484.1"/>
    </source>
</evidence>
<reference evidence="9" key="1">
    <citation type="journal article" date="2018" name="ChemBioChem">
        <title>Auroramycin, a potent antibiotic from Streptomyces roseosporus by CRISPR-Cas9 activation.</title>
        <authorList>
            <person name="Zhao H."/>
            <person name="Lim Y.H."/>
            <person name="Wong F.T."/>
            <person name="Yeo W.L."/>
            <person name="Ching K.C."/>
            <person name="Lim Y.W."/>
            <person name="Heng E."/>
            <person name="Chen S."/>
            <person name="Tsai D.J."/>
            <person name="Lauderdale T.L."/>
            <person name="Shia K.S."/>
            <person name="Ho Y.S."/>
            <person name="Hoon S."/>
            <person name="Ang E.L."/>
            <person name="Zhang M.M."/>
        </authorList>
    </citation>
    <scope>NUCLEOTIDE SEQUENCE</scope>
    <source>
        <strain evidence="9">NRRL 15998</strain>
    </source>
</reference>
<keyword evidence="5 7" id="KW-0472">Membrane</keyword>
<organism evidence="9">
    <name type="scientific">Streptomyces filamentosus</name>
    <name type="common">Streptomyces roseosporus</name>
    <dbReference type="NCBI Taxonomy" id="67294"/>
    <lineage>
        <taxon>Bacteria</taxon>
        <taxon>Bacillati</taxon>
        <taxon>Actinomycetota</taxon>
        <taxon>Actinomycetes</taxon>
        <taxon>Kitasatosporales</taxon>
        <taxon>Streptomycetaceae</taxon>
        <taxon>Streptomyces</taxon>
    </lineage>
</organism>
<evidence type="ECO:0000313" key="9">
    <source>
        <dbReference type="EMBL" id="AWR88425.1"/>
    </source>
</evidence>
<name>A0A2U9I6I6_STRFL</name>
<keyword evidence="2" id="KW-1003">Cell membrane</keyword>
<keyword evidence="4 7" id="KW-1133">Transmembrane helix</keyword>
<evidence type="ECO:0000256" key="1">
    <source>
        <dbReference type="ARBA" id="ARBA00004651"/>
    </source>
</evidence>
<feature type="transmembrane region" description="Helical" evidence="7">
    <location>
        <begin position="408"/>
        <end position="429"/>
    </location>
</feature>
<protein>
    <submittedName>
        <fullName evidence="10">ABC transporter permease</fullName>
    </submittedName>
    <submittedName>
        <fullName evidence="9">Putative ABC transporter, permease component</fullName>
    </submittedName>
</protein>
<dbReference type="InterPro" id="IPR050250">
    <property type="entry name" value="Macrolide_Exporter_MacB"/>
</dbReference>
<feature type="domain" description="ABC3 transporter permease C-terminal" evidence="8">
    <location>
        <begin position="322"/>
        <end position="436"/>
    </location>
</feature>
<keyword evidence="11" id="KW-1185">Reference proteome</keyword>
<evidence type="ECO:0000256" key="6">
    <source>
        <dbReference type="ARBA" id="ARBA00038076"/>
    </source>
</evidence>
<dbReference type="Pfam" id="PF02687">
    <property type="entry name" value="FtsX"/>
    <property type="match status" value="2"/>
</dbReference>
<feature type="transmembrane region" description="Helical" evidence="7">
    <location>
        <begin position="363"/>
        <end position="396"/>
    </location>
</feature>
<accession>A0A2U9I6I6</accession>
<dbReference type="Proteomes" id="UP001056079">
    <property type="component" value="Chromosome"/>
</dbReference>
<sequence length="445" mass="45974">MFELAFRSVLQRPGRFVGTLLSAFLGATITMMFNSMHDTAAGSGVDDQSAELLTITGAAVGGYGTLLVFFAVASALTVNVRQRDEEIRLLRCTGATPAQIKRMVVGEAVLVAVIATLLALAPAMLGGRALLGQFQDNGQVAKAVDYAFGPIAISAGISITLLASVGAAFLAVRRAMTAAAGGRAPRHRLRNLGGALAFVAGLGGVSVTFTMERTEPTLMAAPAYGAILLSVGFATFSPVLLRVLLGRLARPIELLTGAAGYLTVHNLRERATQLSGVLMPLILFIGMATATLYMQDIESAAVKASGAAKSVADKNLESLNFVIVGIIVAFACIMLINSLYAATSYRRQEFGGQRLAGATPRQVLAMVTVEGLVLTATGLFFGTLAGVAGIIPFSAVRTDTFLPDVGPAMWLGIAAVGALATLVTSVGTARRALRTPAVSAVAVTA</sequence>
<dbReference type="EMBL" id="CP098609">
    <property type="protein sequence ID" value="USC46484.1"/>
    <property type="molecule type" value="Genomic_DNA"/>
</dbReference>
<proteinExistence type="inferred from homology"/>
<keyword evidence="3 7" id="KW-0812">Transmembrane</keyword>
<comment type="subcellular location">
    <subcellularLocation>
        <location evidence="1">Cell membrane</location>
        <topology evidence="1">Multi-pass membrane protein</topology>
    </subcellularLocation>
</comment>